<sequence>MSRKDQAEGPDSGAGRFSYEGLDRVLHERARLGILASLAAHSGGLLFNDLKQLCALTDGNLSRHLAVLGEAGLVEVWKGASGPRPQTMYRLTPDGRRRFAEYISVLERVVADAQVEALPRAGRGRYPEGWSPA</sequence>
<evidence type="ECO:0000313" key="2">
    <source>
        <dbReference type="EMBL" id="QDV34603.1"/>
    </source>
</evidence>
<dbReference type="Gene3D" id="1.10.10.10">
    <property type="entry name" value="Winged helix-like DNA-binding domain superfamily/Winged helix DNA-binding domain"/>
    <property type="match status" value="1"/>
</dbReference>
<dbReference type="PANTHER" id="PTHR37318">
    <property type="entry name" value="BSL7504 PROTEIN"/>
    <property type="match status" value="1"/>
</dbReference>
<dbReference type="OrthoDB" id="9800369at2"/>
<proteinExistence type="predicted"/>
<dbReference type="EMBL" id="CP036426">
    <property type="protein sequence ID" value="QDV34603.1"/>
    <property type="molecule type" value="Genomic_DNA"/>
</dbReference>
<dbReference type="InterPro" id="IPR027395">
    <property type="entry name" value="WH_DNA-bd_dom"/>
</dbReference>
<dbReference type="KEGG" id="tpla:ElP_24930"/>
<organism evidence="2 3">
    <name type="scientific">Tautonia plasticadhaerens</name>
    <dbReference type="NCBI Taxonomy" id="2527974"/>
    <lineage>
        <taxon>Bacteria</taxon>
        <taxon>Pseudomonadati</taxon>
        <taxon>Planctomycetota</taxon>
        <taxon>Planctomycetia</taxon>
        <taxon>Isosphaerales</taxon>
        <taxon>Isosphaeraceae</taxon>
        <taxon>Tautonia</taxon>
    </lineage>
</organism>
<protein>
    <submittedName>
        <fullName evidence="2">Helix-turn-helix domain protein</fullName>
    </submittedName>
</protein>
<accession>A0A518H197</accession>
<name>A0A518H197_9BACT</name>
<dbReference type="SUPFAM" id="SSF46785">
    <property type="entry name" value="Winged helix' DNA-binding domain"/>
    <property type="match status" value="1"/>
</dbReference>
<dbReference type="AlphaFoldDB" id="A0A518H197"/>
<dbReference type="InterPro" id="IPR036390">
    <property type="entry name" value="WH_DNA-bd_sf"/>
</dbReference>
<dbReference type="Proteomes" id="UP000317835">
    <property type="component" value="Chromosome"/>
</dbReference>
<evidence type="ECO:0000313" key="3">
    <source>
        <dbReference type="Proteomes" id="UP000317835"/>
    </source>
</evidence>
<dbReference type="PANTHER" id="PTHR37318:SF1">
    <property type="entry name" value="BSL7504 PROTEIN"/>
    <property type="match status" value="1"/>
</dbReference>
<dbReference type="SMART" id="SM00418">
    <property type="entry name" value="HTH_ARSR"/>
    <property type="match status" value="1"/>
</dbReference>
<dbReference type="CDD" id="cd00090">
    <property type="entry name" value="HTH_ARSR"/>
    <property type="match status" value="1"/>
</dbReference>
<dbReference type="RefSeq" id="WP_145269611.1">
    <property type="nucleotide sequence ID" value="NZ_CP036426.1"/>
</dbReference>
<dbReference type="InterPro" id="IPR001845">
    <property type="entry name" value="HTH_ArsR_DNA-bd_dom"/>
</dbReference>
<reference evidence="2 3" key="1">
    <citation type="submission" date="2019-02" db="EMBL/GenBank/DDBJ databases">
        <title>Deep-cultivation of Planctomycetes and their phenomic and genomic characterization uncovers novel biology.</title>
        <authorList>
            <person name="Wiegand S."/>
            <person name="Jogler M."/>
            <person name="Boedeker C."/>
            <person name="Pinto D."/>
            <person name="Vollmers J."/>
            <person name="Rivas-Marin E."/>
            <person name="Kohn T."/>
            <person name="Peeters S.H."/>
            <person name="Heuer A."/>
            <person name="Rast P."/>
            <person name="Oberbeckmann S."/>
            <person name="Bunk B."/>
            <person name="Jeske O."/>
            <person name="Meyerdierks A."/>
            <person name="Storesund J.E."/>
            <person name="Kallscheuer N."/>
            <person name="Luecker S."/>
            <person name="Lage O.M."/>
            <person name="Pohl T."/>
            <person name="Merkel B.J."/>
            <person name="Hornburger P."/>
            <person name="Mueller R.-W."/>
            <person name="Bruemmer F."/>
            <person name="Labrenz M."/>
            <person name="Spormann A.M."/>
            <person name="Op den Camp H."/>
            <person name="Overmann J."/>
            <person name="Amann R."/>
            <person name="Jetten M.S.M."/>
            <person name="Mascher T."/>
            <person name="Medema M.H."/>
            <person name="Devos D.P."/>
            <person name="Kaster A.-K."/>
            <person name="Ovreas L."/>
            <person name="Rohde M."/>
            <person name="Galperin M.Y."/>
            <person name="Jogler C."/>
        </authorList>
    </citation>
    <scope>NUCLEOTIDE SEQUENCE [LARGE SCALE GENOMIC DNA]</scope>
    <source>
        <strain evidence="2 3">ElP</strain>
    </source>
</reference>
<keyword evidence="3" id="KW-1185">Reference proteome</keyword>
<dbReference type="Pfam" id="PF13601">
    <property type="entry name" value="HTH_34"/>
    <property type="match status" value="1"/>
</dbReference>
<feature type="domain" description="HTH arsR-type" evidence="1">
    <location>
        <begin position="20"/>
        <end position="108"/>
    </location>
</feature>
<gene>
    <name evidence="2" type="ORF">ElP_24930</name>
</gene>
<dbReference type="InterPro" id="IPR036388">
    <property type="entry name" value="WH-like_DNA-bd_sf"/>
</dbReference>
<evidence type="ECO:0000259" key="1">
    <source>
        <dbReference type="SMART" id="SM00418"/>
    </source>
</evidence>
<dbReference type="GO" id="GO:0003700">
    <property type="term" value="F:DNA-binding transcription factor activity"/>
    <property type="evidence" value="ECO:0007669"/>
    <property type="project" value="InterPro"/>
</dbReference>
<dbReference type="InterPro" id="IPR011991">
    <property type="entry name" value="ArsR-like_HTH"/>
</dbReference>